<dbReference type="AlphaFoldDB" id="A0A1E3PE61"/>
<reference evidence="2 3" key="1">
    <citation type="journal article" date="2016" name="Proc. Natl. Acad. Sci. U.S.A.">
        <title>Comparative genomics of biotechnologically important yeasts.</title>
        <authorList>
            <person name="Riley R."/>
            <person name="Haridas S."/>
            <person name="Wolfe K.H."/>
            <person name="Lopes M.R."/>
            <person name="Hittinger C.T."/>
            <person name="Goeker M."/>
            <person name="Salamov A.A."/>
            <person name="Wisecaver J.H."/>
            <person name="Long T.M."/>
            <person name="Calvey C.H."/>
            <person name="Aerts A.L."/>
            <person name="Barry K.W."/>
            <person name="Choi C."/>
            <person name="Clum A."/>
            <person name="Coughlan A.Y."/>
            <person name="Deshpande S."/>
            <person name="Douglass A.P."/>
            <person name="Hanson S.J."/>
            <person name="Klenk H.-P."/>
            <person name="LaButti K.M."/>
            <person name="Lapidus A."/>
            <person name="Lindquist E.A."/>
            <person name="Lipzen A.M."/>
            <person name="Meier-Kolthoff J.P."/>
            <person name="Ohm R.A."/>
            <person name="Otillar R.P."/>
            <person name="Pangilinan J.L."/>
            <person name="Peng Y."/>
            <person name="Rokas A."/>
            <person name="Rosa C.A."/>
            <person name="Scheuner C."/>
            <person name="Sibirny A.A."/>
            <person name="Slot J.C."/>
            <person name="Stielow J.B."/>
            <person name="Sun H."/>
            <person name="Kurtzman C.P."/>
            <person name="Blackwell M."/>
            <person name="Grigoriev I.V."/>
            <person name="Jeffries T.W."/>
        </authorList>
    </citation>
    <scope>NUCLEOTIDE SEQUENCE [LARGE SCALE GENOMIC DNA]</scope>
    <source>
        <strain evidence="2 3">DSM 6958</strain>
    </source>
</reference>
<organism evidence="2 3">
    <name type="scientific">Nadsonia fulvescens var. elongata DSM 6958</name>
    <dbReference type="NCBI Taxonomy" id="857566"/>
    <lineage>
        <taxon>Eukaryota</taxon>
        <taxon>Fungi</taxon>
        <taxon>Dikarya</taxon>
        <taxon>Ascomycota</taxon>
        <taxon>Saccharomycotina</taxon>
        <taxon>Dipodascomycetes</taxon>
        <taxon>Dipodascales</taxon>
        <taxon>Dipodascales incertae sedis</taxon>
        <taxon>Nadsonia</taxon>
    </lineage>
</organism>
<evidence type="ECO:0000259" key="1">
    <source>
        <dbReference type="PROSITE" id="PS50181"/>
    </source>
</evidence>
<feature type="domain" description="F-box" evidence="1">
    <location>
        <begin position="192"/>
        <end position="238"/>
    </location>
</feature>
<dbReference type="Proteomes" id="UP000095009">
    <property type="component" value="Unassembled WGS sequence"/>
</dbReference>
<dbReference type="STRING" id="857566.A0A1E3PE61"/>
<accession>A0A1E3PE61</accession>
<keyword evidence="3" id="KW-1185">Reference proteome</keyword>
<evidence type="ECO:0000313" key="3">
    <source>
        <dbReference type="Proteomes" id="UP000095009"/>
    </source>
</evidence>
<protein>
    <recommendedName>
        <fullName evidence="1">F-box domain-containing protein</fullName>
    </recommendedName>
</protein>
<gene>
    <name evidence="2" type="ORF">NADFUDRAFT_84294</name>
</gene>
<proteinExistence type="predicted"/>
<dbReference type="PROSITE" id="PS50181">
    <property type="entry name" value="FBOX"/>
    <property type="match status" value="1"/>
</dbReference>
<dbReference type="EMBL" id="KV454414">
    <property type="protein sequence ID" value="ODQ63671.1"/>
    <property type="molecule type" value="Genomic_DNA"/>
</dbReference>
<dbReference type="OrthoDB" id="5351126at2759"/>
<evidence type="ECO:0000313" key="2">
    <source>
        <dbReference type="EMBL" id="ODQ63671.1"/>
    </source>
</evidence>
<name>A0A1E3PE61_9ASCO</name>
<sequence>MRSQNSRERPSSPLVLSARSNGLLFSSKYRPGSISTKSSVPVSQLDTTWLQSETAGTVNNSLVNKSPRYSSSISSEPLYNSRSAPFDLASESLDLTPSPRSEYEIPQIEPEVRQNEKKIKSSYRNPTYKYCSLFTPSTILPSSSNTVHSSPHRFLLPSRQSSLSSTHSTPSMISTTSARTRFLLKHDTFATSKNLARLPSEVSDVIFQYLDQSSLVNLIHVCQPIYETATRHLYYSPYFSSCYRFAQFVSVIKQNPELAQLVYVFDLSHIRPGQEGECQESDFSFCNTAHTTEGDEGIVLAGWRDWKYRSIPFYAPLESLDTSLKSKKRPEVYPVSKALVSRRKDTTKIKRKLFPAPTSSAISSKSPTSPKSKRETFLNPLKKGWIYSFTKRQNKPDINGLLFVSLYNEHFSSLGPHSPYSPYFDNFSHLPSPLSPQSLIKSKAKISNVNNRTNASSTIDQSRYASHGRGPFSTPHPVQSVLLAKYANSRDIPVGYILHVLKCCKNLNVVDLSYLTLAEDYVIDRTALASATTSKALISSDRRVFLSDTHHANVESWPSSAVSRVGIWEIIHQLADLEQVQELTLQHCLWLTKSLIYRFFQNSKSVNMKNNNEISEKHLEWVDLGDSGMMKNLDWAVSGSCEDFLKMLEFKKPEDDQEDENYKIDSDDELFFESF</sequence>
<dbReference type="Pfam" id="PF12937">
    <property type="entry name" value="F-box-like"/>
    <property type="match status" value="1"/>
</dbReference>
<dbReference type="SUPFAM" id="SSF81383">
    <property type="entry name" value="F-box domain"/>
    <property type="match status" value="1"/>
</dbReference>
<dbReference type="InterPro" id="IPR001810">
    <property type="entry name" value="F-box_dom"/>
</dbReference>
<dbReference type="InterPro" id="IPR036047">
    <property type="entry name" value="F-box-like_dom_sf"/>
</dbReference>